<accession>A0ABR3R0S5</accession>
<gene>
    <name evidence="1" type="ORF">SLS59_007294</name>
</gene>
<reference evidence="1 2" key="1">
    <citation type="submission" date="2024-02" db="EMBL/GenBank/DDBJ databases">
        <title>De novo assembly and annotation of 12 fungi associated with fruit tree decline syndrome in Ontario, Canada.</title>
        <authorList>
            <person name="Sulman M."/>
            <person name="Ellouze W."/>
            <person name="Ilyukhin E."/>
        </authorList>
    </citation>
    <scope>NUCLEOTIDE SEQUENCE [LARGE SCALE GENOMIC DNA]</scope>
    <source>
        <strain evidence="1 2">M97-236</strain>
    </source>
</reference>
<organism evidence="1 2">
    <name type="scientific">Nothophoma quercina</name>
    <dbReference type="NCBI Taxonomy" id="749835"/>
    <lineage>
        <taxon>Eukaryota</taxon>
        <taxon>Fungi</taxon>
        <taxon>Dikarya</taxon>
        <taxon>Ascomycota</taxon>
        <taxon>Pezizomycotina</taxon>
        <taxon>Dothideomycetes</taxon>
        <taxon>Pleosporomycetidae</taxon>
        <taxon>Pleosporales</taxon>
        <taxon>Pleosporineae</taxon>
        <taxon>Didymellaceae</taxon>
        <taxon>Nothophoma</taxon>
    </lineage>
</organism>
<proteinExistence type="predicted"/>
<name>A0ABR3R0S5_9PLEO</name>
<dbReference type="Proteomes" id="UP001521222">
    <property type="component" value="Unassembled WGS sequence"/>
</dbReference>
<protein>
    <submittedName>
        <fullName evidence="1">Uncharacterized protein</fullName>
    </submittedName>
</protein>
<comment type="caution">
    <text evidence="1">The sequence shown here is derived from an EMBL/GenBank/DDBJ whole genome shotgun (WGS) entry which is preliminary data.</text>
</comment>
<sequence length="315" mass="35740">MSNQARRSSLNPPTILESFSENIPRANCTDEVLYTKSSPSGKSTRNYKPLWVLLCHPPSESNDYLIVAESTLEKFSDEDFENRKLAADFPDGALTTEADLGNATQQQILSPIRDILHKFWGGQFKMNLESNPKEAGNKDSDTRYDIVFRAKDDTEIMVLELKRRELIRYDDFIPKDVKKGPSGPNGLMEEGSSQKDVAKRIGELKAFAKRQEKDTHWRPNAAPFLKQVCKYANKGKCPYVALFNWDHLLLFQFECGHLDGKDKDKGITTAGDTAELTWVSEAFVDPKHFFIPQAKFRKALLGFMMVAFQDKFGAI</sequence>
<keyword evidence="2" id="KW-1185">Reference proteome</keyword>
<dbReference type="EMBL" id="JAKIXB020000025">
    <property type="protein sequence ID" value="KAL1597597.1"/>
    <property type="molecule type" value="Genomic_DNA"/>
</dbReference>
<evidence type="ECO:0000313" key="1">
    <source>
        <dbReference type="EMBL" id="KAL1597597.1"/>
    </source>
</evidence>
<evidence type="ECO:0000313" key="2">
    <source>
        <dbReference type="Proteomes" id="UP001521222"/>
    </source>
</evidence>